<evidence type="ECO:0000313" key="1">
    <source>
        <dbReference type="EMBL" id="GFT31860.1"/>
    </source>
</evidence>
<dbReference type="EMBL" id="BMAW01013086">
    <property type="protein sequence ID" value="GFT31860.1"/>
    <property type="molecule type" value="Genomic_DNA"/>
</dbReference>
<proteinExistence type="predicted"/>
<gene>
    <name evidence="1" type="ORF">NPIL_384051</name>
</gene>
<accession>A0A8X6TP14</accession>
<reference evidence="1" key="1">
    <citation type="submission" date="2020-08" db="EMBL/GenBank/DDBJ databases">
        <title>Multicomponent nature underlies the extraordinary mechanical properties of spider dragline silk.</title>
        <authorList>
            <person name="Kono N."/>
            <person name="Nakamura H."/>
            <person name="Mori M."/>
            <person name="Yoshida Y."/>
            <person name="Ohtoshi R."/>
            <person name="Malay A.D."/>
            <person name="Moran D.A.P."/>
            <person name="Tomita M."/>
            <person name="Numata K."/>
            <person name="Arakawa K."/>
        </authorList>
    </citation>
    <scope>NUCLEOTIDE SEQUENCE</scope>
</reference>
<keyword evidence="2" id="KW-1185">Reference proteome</keyword>
<organism evidence="1 2">
    <name type="scientific">Nephila pilipes</name>
    <name type="common">Giant wood spider</name>
    <name type="synonym">Nephila maculata</name>
    <dbReference type="NCBI Taxonomy" id="299642"/>
    <lineage>
        <taxon>Eukaryota</taxon>
        <taxon>Metazoa</taxon>
        <taxon>Ecdysozoa</taxon>
        <taxon>Arthropoda</taxon>
        <taxon>Chelicerata</taxon>
        <taxon>Arachnida</taxon>
        <taxon>Araneae</taxon>
        <taxon>Araneomorphae</taxon>
        <taxon>Entelegynae</taxon>
        <taxon>Araneoidea</taxon>
        <taxon>Nephilidae</taxon>
        <taxon>Nephila</taxon>
    </lineage>
</organism>
<dbReference type="Proteomes" id="UP000887013">
    <property type="component" value="Unassembled WGS sequence"/>
</dbReference>
<name>A0A8X6TP14_NEPPI</name>
<comment type="caution">
    <text evidence="1">The sequence shown here is derived from an EMBL/GenBank/DDBJ whole genome shotgun (WGS) entry which is preliminary data.</text>
</comment>
<sequence>MHEHRLLKFLQFARTNQRTTPKPLKLPATSTNQNFPKLLIDSYPMDCSQRLANLTRKVRENLTLTNCMRNFRMRCHKLQYEYFSVSYTEKALELPHFPHCVLLRDAWVLQKMRDMESCQNGAGIEILGRKRGAEICCSHPPHCVNCWGFIRIMYGRLQKCPIKKEKGYQSTHF</sequence>
<protein>
    <submittedName>
        <fullName evidence="1">Uncharacterized protein</fullName>
    </submittedName>
</protein>
<evidence type="ECO:0000313" key="2">
    <source>
        <dbReference type="Proteomes" id="UP000887013"/>
    </source>
</evidence>
<dbReference type="AlphaFoldDB" id="A0A8X6TP14"/>